<dbReference type="InterPro" id="IPR050300">
    <property type="entry name" value="GDXG_lipolytic_enzyme"/>
</dbReference>
<proteinExistence type="predicted"/>
<evidence type="ECO:0000313" key="3">
    <source>
        <dbReference type="EMBL" id="GAD51211.1"/>
    </source>
</evidence>
<dbReference type="InterPro" id="IPR013094">
    <property type="entry name" value="AB_hydrolase_3"/>
</dbReference>
<dbReference type="GO" id="GO:0016787">
    <property type="term" value="F:hydrolase activity"/>
    <property type="evidence" value="ECO:0007669"/>
    <property type="project" value="UniProtKB-KW"/>
</dbReference>
<keyword evidence="1" id="KW-0378">Hydrolase</keyword>
<dbReference type="PANTHER" id="PTHR48081:SF8">
    <property type="entry name" value="ALPHA_BETA HYDROLASE FOLD-3 DOMAIN-CONTAINING PROTEIN-RELATED"/>
    <property type="match status" value="1"/>
</dbReference>
<evidence type="ECO:0000259" key="2">
    <source>
        <dbReference type="Pfam" id="PF07859"/>
    </source>
</evidence>
<dbReference type="SUPFAM" id="SSF53474">
    <property type="entry name" value="alpha/beta-Hydrolases"/>
    <property type="match status" value="1"/>
</dbReference>
<gene>
    <name evidence="3" type="ORF">NT2_34_00020</name>
</gene>
<dbReference type="InterPro" id="IPR029058">
    <property type="entry name" value="AB_hydrolase_fold"/>
</dbReference>
<reference evidence="3 4" key="1">
    <citation type="submission" date="2013-09" db="EMBL/GenBank/DDBJ databases">
        <title>Whole genome shotgun sequence of Novosphingobium tardaugens NBRC 16725.</title>
        <authorList>
            <person name="Isaki S."/>
            <person name="Hosoyama A."/>
            <person name="Tsuchikane K."/>
            <person name="Katsumata H."/>
            <person name="Ando Y."/>
            <person name="Yamazaki S."/>
            <person name="Fujita N."/>
        </authorList>
    </citation>
    <scope>NUCLEOTIDE SEQUENCE [LARGE SCALE GENOMIC DNA]</scope>
    <source>
        <strain evidence="3 4">NBRC 16725</strain>
    </source>
</reference>
<dbReference type="eggNOG" id="COG0657">
    <property type="taxonomic scope" value="Bacteria"/>
</dbReference>
<evidence type="ECO:0000313" key="4">
    <source>
        <dbReference type="Proteomes" id="UP000016568"/>
    </source>
</evidence>
<dbReference type="AlphaFoldDB" id="U2YCA5"/>
<keyword evidence="4" id="KW-1185">Reference proteome</keyword>
<dbReference type="EMBL" id="BASZ01000034">
    <property type="protein sequence ID" value="GAD51211.1"/>
    <property type="molecule type" value="Genomic_DNA"/>
</dbReference>
<protein>
    <recommendedName>
        <fullName evidence="2">Alpha/beta hydrolase fold-3 domain-containing protein</fullName>
    </recommendedName>
</protein>
<feature type="domain" description="Alpha/beta hydrolase fold-3" evidence="2">
    <location>
        <begin position="2"/>
        <end position="106"/>
    </location>
</feature>
<dbReference type="Gene3D" id="3.40.50.1820">
    <property type="entry name" value="alpha/beta hydrolase"/>
    <property type="match status" value="1"/>
</dbReference>
<sequence length="137" mass="14813">MPAILVLLSPALDLSRSGDSHFVNEGLDLYLSRSIASLIDLYAAGNDLKSPSLSPLFSDFSKGFPSTFLQAGGREILLSDSIAMHRALRRAGIPAELHIWEGMSHGPFGSPAAPAPEDDEVSDEIERFLEAHWSPKP</sequence>
<dbReference type="PANTHER" id="PTHR48081">
    <property type="entry name" value="AB HYDROLASE SUPERFAMILY PROTEIN C4A8.06C"/>
    <property type="match status" value="1"/>
</dbReference>
<evidence type="ECO:0000256" key="1">
    <source>
        <dbReference type="ARBA" id="ARBA00022801"/>
    </source>
</evidence>
<comment type="caution">
    <text evidence="3">The sequence shown here is derived from an EMBL/GenBank/DDBJ whole genome shotgun (WGS) entry which is preliminary data.</text>
</comment>
<dbReference type="Pfam" id="PF07859">
    <property type="entry name" value="Abhydrolase_3"/>
    <property type="match status" value="1"/>
</dbReference>
<accession>U2YCA5</accession>
<organism evidence="3 4">
    <name type="scientific">Caenibius tardaugens NBRC 16725</name>
    <dbReference type="NCBI Taxonomy" id="1219035"/>
    <lineage>
        <taxon>Bacteria</taxon>
        <taxon>Pseudomonadati</taxon>
        <taxon>Pseudomonadota</taxon>
        <taxon>Alphaproteobacteria</taxon>
        <taxon>Sphingomonadales</taxon>
        <taxon>Erythrobacteraceae</taxon>
        <taxon>Caenibius</taxon>
    </lineage>
</organism>
<name>U2YCA5_9SPHN</name>
<dbReference type="Proteomes" id="UP000016568">
    <property type="component" value="Unassembled WGS sequence"/>
</dbReference>